<feature type="compositionally biased region" description="Basic and acidic residues" evidence="1">
    <location>
        <begin position="444"/>
        <end position="456"/>
    </location>
</feature>
<dbReference type="AlphaFoldDB" id="A0A1M5CT99"/>
<keyword evidence="2" id="KW-0732">Signal</keyword>
<feature type="domain" description="Organic solvent tolerance-like N-terminal" evidence="3">
    <location>
        <begin position="42"/>
        <end position="187"/>
    </location>
</feature>
<accession>A0A1M5CT99</accession>
<evidence type="ECO:0000256" key="2">
    <source>
        <dbReference type="SAM" id="SignalP"/>
    </source>
</evidence>
<proteinExistence type="predicted"/>
<sequence>MIFPSLYTVARKMPKRLFFLFFGFLSAAFLFTDARAQQRQVDILNASRIVGGTHEGEQVRRILDNVHLRHGDLEMYCDSAYQFIDKSEIRAFGNIEIDTGEEIIWTDSLTYYTDADFSKLRGRVIIETDSSTVYGHSVDYRFSDKVAHFIDQIRLEDLRGTLRADSGYYYRAVDSVEFKGTVQIADSLQYLEADSLFGNRSKEYYEMHSQVYGYDRENNSMIKGEYLETDSTGRRLLRDNAWLKNFEADTSDTTQSDTTRIDSTKADTTHIRAQTILSREQRGAADTTTITHGYGNVRIWSPDFSAIADTSRYTDATQTFELWSNAKAWHDNVQLTGPYIKAILKDGNIDSLKSYPNPFSVQQDTSIDRLNQITGDTLHADFSEGSGSLRQIHVFRNARLLRYIKNRQQESDGAIELSAPSIRITFAGGEVDSMIALGSNEGSRLPENEKTAERQLEGYNWTPEERPQEPEEPMNRRFPPIGEELFFELPERYLEHLRQNHPDSPRRPKEGIEKKPPETERPSPINEEEDTSATG</sequence>
<dbReference type="Proteomes" id="UP000184041">
    <property type="component" value="Unassembled WGS sequence"/>
</dbReference>
<feature type="region of interest" description="Disordered" evidence="1">
    <location>
        <begin position="438"/>
        <end position="535"/>
    </location>
</feature>
<dbReference type="STRING" id="1194090.SAMN05443144_11082"/>
<evidence type="ECO:0000313" key="5">
    <source>
        <dbReference type="Proteomes" id="UP000184041"/>
    </source>
</evidence>
<feature type="chain" id="PRO_5012680131" evidence="2">
    <location>
        <begin position="28"/>
        <end position="535"/>
    </location>
</feature>
<feature type="compositionally biased region" description="Basic and acidic residues" evidence="1">
    <location>
        <begin position="463"/>
        <end position="475"/>
    </location>
</feature>
<dbReference type="Pfam" id="PF13100">
    <property type="entry name" value="OstA_2"/>
    <property type="match status" value="1"/>
</dbReference>
<evidence type="ECO:0000313" key="4">
    <source>
        <dbReference type="EMBL" id="SHF57945.1"/>
    </source>
</evidence>
<name>A0A1M5CT99_9BACT</name>
<dbReference type="Gene3D" id="2.60.450.10">
    <property type="entry name" value="Lipopolysaccharide (LPS) transport protein A like domain"/>
    <property type="match status" value="1"/>
</dbReference>
<reference evidence="4 5" key="1">
    <citation type="submission" date="2016-11" db="EMBL/GenBank/DDBJ databases">
        <authorList>
            <person name="Jaros S."/>
            <person name="Januszkiewicz K."/>
            <person name="Wedrychowicz H."/>
        </authorList>
    </citation>
    <scope>NUCLEOTIDE SEQUENCE [LARGE SCALE GENOMIC DNA]</scope>
    <source>
        <strain evidence="4 5">DSM 21986</strain>
    </source>
</reference>
<dbReference type="InterPro" id="IPR005653">
    <property type="entry name" value="OstA-like_N"/>
</dbReference>
<dbReference type="RefSeq" id="WP_073063709.1">
    <property type="nucleotide sequence ID" value="NZ_FQUS01000010.1"/>
</dbReference>
<protein>
    <submittedName>
        <fullName evidence="4">OstA-like protein</fullName>
    </submittedName>
</protein>
<keyword evidence="5" id="KW-1185">Reference proteome</keyword>
<dbReference type="EMBL" id="FQUS01000010">
    <property type="protein sequence ID" value="SHF57945.1"/>
    <property type="molecule type" value="Genomic_DNA"/>
</dbReference>
<feature type="compositionally biased region" description="Acidic residues" evidence="1">
    <location>
        <begin position="526"/>
        <end position="535"/>
    </location>
</feature>
<evidence type="ECO:0000259" key="3">
    <source>
        <dbReference type="Pfam" id="PF13100"/>
    </source>
</evidence>
<gene>
    <name evidence="4" type="ORF">SAMN05443144_11082</name>
</gene>
<organism evidence="4 5">
    <name type="scientific">Fodinibius roseus</name>
    <dbReference type="NCBI Taxonomy" id="1194090"/>
    <lineage>
        <taxon>Bacteria</taxon>
        <taxon>Pseudomonadati</taxon>
        <taxon>Balneolota</taxon>
        <taxon>Balneolia</taxon>
        <taxon>Balneolales</taxon>
        <taxon>Balneolaceae</taxon>
        <taxon>Fodinibius</taxon>
    </lineage>
</organism>
<feature type="signal peptide" evidence="2">
    <location>
        <begin position="1"/>
        <end position="27"/>
    </location>
</feature>
<feature type="compositionally biased region" description="Basic and acidic residues" evidence="1">
    <location>
        <begin position="489"/>
        <end position="521"/>
    </location>
</feature>
<evidence type="ECO:0000256" key="1">
    <source>
        <dbReference type="SAM" id="MobiDB-lite"/>
    </source>
</evidence>